<evidence type="ECO:0000256" key="5">
    <source>
        <dbReference type="PROSITE-ProRule" id="PRU10007"/>
    </source>
</evidence>
<dbReference type="Proteomes" id="UP000199045">
    <property type="component" value="Unassembled WGS sequence"/>
</dbReference>
<dbReference type="OrthoDB" id="629320at2"/>
<proteinExistence type="inferred from homology"/>
<dbReference type="PANTHER" id="PTHR42804">
    <property type="entry name" value="ALDEHYDE DEHYDROGENASE"/>
    <property type="match status" value="1"/>
</dbReference>
<evidence type="ECO:0000256" key="6">
    <source>
        <dbReference type="RuleBase" id="RU003345"/>
    </source>
</evidence>
<evidence type="ECO:0000259" key="7">
    <source>
        <dbReference type="Pfam" id="PF00171"/>
    </source>
</evidence>
<dbReference type="Gene3D" id="3.40.309.10">
    <property type="entry name" value="Aldehyde Dehydrogenase, Chain A, domain 2"/>
    <property type="match status" value="1"/>
</dbReference>
<dbReference type="Pfam" id="PF00171">
    <property type="entry name" value="Aldedh"/>
    <property type="match status" value="1"/>
</dbReference>
<evidence type="ECO:0000256" key="3">
    <source>
        <dbReference type="ARBA" id="ARBA00024226"/>
    </source>
</evidence>
<dbReference type="InterPro" id="IPR016161">
    <property type="entry name" value="Ald_DH/histidinol_DH"/>
</dbReference>
<feature type="active site" evidence="5">
    <location>
        <position position="244"/>
    </location>
</feature>
<dbReference type="SUPFAM" id="SSF53720">
    <property type="entry name" value="ALDH-like"/>
    <property type="match status" value="1"/>
</dbReference>
<sequence length="471" mass="50931">MKNIDRIYINGKFITPKGTEKADIISPVDGSVVAQLTYANESDTNDAIAAASEALKHYSQSTIKERTTYLQNIHNEIMKRMDDLIEATITEYGATKERAKWSNMLAATTFSSHISILEHYPFEKKINESKIVMEPVGVAALFTPWNSSSGSIAVKLAPALAAGCTVIIKPSEFSPWQSQIIMECIDAAGLPAGVVNMVNGRGDVISKALMESPAVTKIAFTGSTQVGKIIAQQSIATMKRLTLELSGKSANIILDDADLSIAIPMALQAAFMNNGQACIAGSRLLIPEAKTAEVREALLKAAGHFKVGKPYYDGINVGPVASQKQYDRIQQYIGIGIEEGAEVIWGGPGRPKGLEDGYYVKPTIFMGVNNNMRIAREEIFGPVLSVIPYRNEEEAIAIANDTDYGLMAYISSKDVSRAEKIASRLQAGRVLINTLKHDPLAPFGGFKHSGIGRENGAFGLEAFLEVKVLIS</sequence>
<evidence type="ECO:0000256" key="1">
    <source>
        <dbReference type="ARBA" id="ARBA00009986"/>
    </source>
</evidence>
<organism evidence="8 9">
    <name type="scientific">Chitinophaga filiformis</name>
    <name type="common">Myxococcus filiformis</name>
    <name type="synonym">Flexibacter filiformis</name>
    <dbReference type="NCBI Taxonomy" id="104663"/>
    <lineage>
        <taxon>Bacteria</taxon>
        <taxon>Pseudomonadati</taxon>
        <taxon>Bacteroidota</taxon>
        <taxon>Chitinophagia</taxon>
        <taxon>Chitinophagales</taxon>
        <taxon>Chitinophagaceae</taxon>
        <taxon>Chitinophaga</taxon>
    </lineage>
</organism>
<dbReference type="PROSITE" id="PS00687">
    <property type="entry name" value="ALDEHYDE_DEHYDR_GLU"/>
    <property type="match status" value="1"/>
</dbReference>
<evidence type="ECO:0000313" key="9">
    <source>
        <dbReference type="Proteomes" id="UP000199045"/>
    </source>
</evidence>
<accession>A0A1G7X2M0</accession>
<dbReference type="CDD" id="cd07138">
    <property type="entry name" value="ALDH_CddD_SSP0762"/>
    <property type="match status" value="1"/>
</dbReference>
<dbReference type="PROSITE" id="PS00070">
    <property type="entry name" value="ALDEHYDE_DEHYDR_CYS"/>
    <property type="match status" value="1"/>
</dbReference>
<keyword evidence="2 6" id="KW-0560">Oxidoreductase</keyword>
<dbReference type="InterPro" id="IPR016162">
    <property type="entry name" value="Ald_DH_N"/>
</dbReference>
<dbReference type="STRING" id="104663.SAMN04488121_106275"/>
<evidence type="ECO:0000256" key="2">
    <source>
        <dbReference type="ARBA" id="ARBA00023002"/>
    </source>
</evidence>
<dbReference type="EMBL" id="FNBN01000006">
    <property type="protein sequence ID" value="SDG78435.1"/>
    <property type="molecule type" value="Genomic_DNA"/>
</dbReference>
<dbReference type="FunFam" id="3.40.309.10:FF:000012">
    <property type="entry name" value="Betaine aldehyde dehydrogenase"/>
    <property type="match status" value="1"/>
</dbReference>
<dbReference type="InterPro" id="IPR029510">
    <property type="entry name" value="Ald_DH_CS_GLU"/>
</dbReference>
<dbReference type="AlphaFoldDB" id="A0A1G7X2M0"/>
<evidence type="ECO:0000256" key="4">
    <source>
        <dbReference type="ARBA" id="ARBA00049194"/>
    </source>
</evidence>
<dbReference type="PANTHER" id="PTHR42804:SF1">
    <property type="entry name" value="ALDEHYDE DEHYDROGENASE-RELATED"/>
    <property type="match status" value="1"/>
</dbReference>
<dbReference type="InterPro" id="IPR016163">
    <property type="entry name" value="Ald_DH_C"/>
</dbReference>
<comment type="catalytic activity">
    <reaction evidence="4">
        <text>an aldehyde + NAD(+) + H2O = a carboxylate + NADH + 2 H(+)</text>
        <dbReference type="Rhea" id="RHEA:16185"/>
        <dbReference type="ChEBI" id="CHEBI:15377"/>
        <dbReference type="ChEBI" id="CHEBI:15378"/>
        <dbReference type="ChEBI" id="CHEBI:17478"/>
        <dbReference type="ChEBI" id="CHEBI:29067"/>
        <dbReference type="ChEBI" id="CHEBI:57540"/>
        <dbReference type="ChEBI" id="CHEBI:57945"/>
        <dbReference type="EC" id="1.2.1.3"/>
    </reaction>
</comment>
<name>A0A1G7X2M0_CHIFI</name>
<dbReference type="Gene3D" id="3.40.605.10">
    <property type="entry name" value="Aldehyde Dehydrogenase, Chain A, domain 1"/>
    <property type="match status" value="1"/>
</dbReference>
<feature type="domain" description="Aldehyde dehydrogenase" evidence="7">
    <location>
        <begin position="16"/>
        <end position="468"/>
    </location>
</feature>
<dbReference type="InterPro" id="IPR016160">
    <property type="entry name" value="Ald_DH_CS_CYS"/>
</dbReference>
<gene>
    <name evidence="8" type="ORF">SAMN04488121_106275</name>
</gene>
<evidence type="ECO:0000313" key="8">
    <source>
        <dbReference type="EMBL" id="SDG78435.1"/>
    </source>
</evidence>
<protein>
    <recommendedName>
        <fullName evidence="3">aldehyde dehydrogenase (NAD(+))</fullName>
        <ecNumber evidence="3">1.2.1.3</ecNumber>
    </recommendedName>
</protein>
<dbReference type="RefSeq" id="WP_089835325.1">
    <property type="nucleotide sequence ID" value="NZ_FNBN01000006.1"/>
</dbReference>
<comment type="similarity">
    <text evidence="1 6">Belongs to the aldehyde dehydrogenase family.</text>
</comment>
<dbReference type="EC" id="1.2.1.3" evidence="3"/>
<dbReference type="InterPro" id="IPR015590">
    <property type="entry name" value="Aldehyde_DH_dom"/>
</dbReference>
<dbReference type="GO" id="GO:0004029">
    <property type="term" value="F:aldehyde dehydrogenase (NAD+) activity"/>
    <property type="evidence" value="ECO:0007669"/>
    <property type="project" value="UniProtKB-EC"/>
</dbReference>
<reference evidence="8 9" key="1">
    <citation type="submission" date="2016-10" db="EMBL/GenBank/DDBJ databases">
        <authorList>
            <person name="de Groot N.N."/>
        </authorList>
    </citation>
    <scope>NUCLEOTIDE SEQUENCE [LARGE SCALE GENOMIC DNA]</scope>
    <source>
        <strain evidence="8 9">DSM 527</strain>
    </source>
</reference>